<evidence type="ECO:0000259" key="5">
    <source>
        <dbReference type="PROSITE" id="PS50937"/>
    </source>
</evidence>
<dbReference type="SMART" id="SM00422">
    <property type="entry name" value="HTH_MERR"/>
    <property type="match status" value="1"/>
</dbReference>
<evidence type="ECO:0000256" key="1">
    <source>
        <dbReference type="ARBA" id="ARBA00022491"/>
    </source>
</evidence>
<dbReference type="Pfam" id="PF13411">
    <property type="entry name" value="MerR_1"/>
    <property type="match status" value="1"/>
</dbReference>
<dbReference type="OrthoDB" id="9773308at2"/>
<dbReference type="AlphaFoldDB" id="A0A1I6IFL5"/>
<dbReference type="InterPro" id="IPR009061">
    <property type="entry name" value="DNA-bd_dom_put_sf"/>
</dbReference>
<evidence type="ECO:0000256" key="4">
    <source>
        <dbReference type="ARBA" id="ARBA00023163"/>
    </source>
</evidence>
<keyword evidence="2" id="KW-0805">Transcription regulation</keyword>
<keyword evidence="4" id="KW-0804">Transcription</keyword>
<dbReference type="SUPFAM" id="SSF46955">
    <property type="entry name" value="Putative DNA-binding domain"/>
    <property type="match status" value="1"/>
</dbReference>
<evidence type="ECO:0000256" key="2">
    <source>
        <dbReference type="ARBA" id="ARBA00023015"/>
    </source>
</evidence>
<reference evidence="6 7" key="1">
    <citation type="submission" date="2016-10" db="EMBL/GenBank/DDBJ databases">
        <authorList>
            <person name="de Groot N.N."/>
        </authorList>
    </citation>
    <scope>NUCLEOTIDE SEQUENCE [LARGE SCALE GENOMIC DNA]</scope>
    <source>
        <strain evidence="6 7">743A</strain>
    </source>
</reference>
<dbReference type="EMBL" id="FOYZ01000002">
    <property type="protein sequence ID" value="SFR65473.1"/>
    <property type="molecule type" value="Genomic_DNA"/>
</dbReference>
<proteinExistence type="predicted"/>
<keyword evidence="3 6" id="KW-0238">DNA-binding</keyword>
<dbReference type="GO" id="GO:0003677">
    <property type="term" value="F:DNA binding"/>
    <property type="evidence" value="ECO:0007669"/>
    <property type="project" value="UniProtKB-KW"/>
</dbReference>
<keyword evidence="7" id="KW-1185">Reference proteome</keyword>
<dbReference type="Gene3D" id="1.10.1660.10">
    <property type="match status" value="1"/>
</dbReference>
<dbReference type="InterPro" id="IPR000551">
    <property type="entry name" value="MerR-type_HTH_dom"/>
</dbReference>
<dbReference type="PROSITE" id="PS50937">
    <property type="entry name" value="HTH_MERR_2"/>
    <property type="match status" value="1"/>
</dbReference>
<name>A0A1I6IFL5_9FIRM</name>
<dbReference type="RefSeq" id="WP_092559401.1">
    <property type="nucleotide sequence ID" value="NZ_FOYZ01000002.1"/>
</dbReference>
<evidence type="ECO:0000313" key="7">
    <source>
        <dbReference type="Proteomes" id="UP000199659"/>
    </source>
</evidence>
<organism evidence="6 7">
    <name type="scientific">Anaeromicropila populeti</name>
    <dbReference type="NCBI Taxonomy" id="37658"/>
    <lineage>
        <taxon>Bacteria</taxon>
        <taxon>Bacillati</taxon>
        <taxon>Bacillota</taxon>
        <taxon>Clostridia</taxon>
        <taxon>Lachnospirales</taxon>
        <taxon>Lachnospiraceae</taxon>
        <taxon>Anaeromicropila</taxon>
    </lineage>
</organism>
<feature type="domain" description="HTH merR-type" evidence="5">
    <location>
        <begin position="4"/>
        <end position="74"/>
    </location>
</feature>
<evidence type="ECO:0000313" key="6">
    <source>
        <dbReference type="EMBL" id="SFR65473.1"/>
    </source>
</evidence>
<accession>A0A1I6IFL5</accession>
<dbReference type="InterPro" id="IPR047057">
    <property type="entry name" value="MerR_fam"/>
</dbReference>
<dbReference type="STRING" id="37658.SAMN05661086_00802"/>
<sequence length="270" mass="32581">MDGLYSIGETARIMGISVQTLRNYSNLELLKPQYIDPNTGYRYYSFKQFHYIDRIKYLRNLGVSLSEIEDVFKSNDIHKLSYYLDKQKQRIEKEIKELMETKEDIQWYMNYFNYLDTHHLDNIPYIKHLEKRFVLSIPFEKGDTVETVETRLAILKTGPSMEKVHFLRQFGYIADFKDLLVKKFTRQEYFIYIKDTAGLEKEQYRELPAGEYLCFRAKICTEDWDVELLKKYFEHLEKYPPYIIANEHEDNLSEYHNCPYEVQILINEDL</sequence>
<dbReference type="CDD" id="cd01107">
    <property type="entry name" value="HTH_BmrR"/>
    <property type="match status" value="1"/>
</dbReference>
<dbReference type="Proteomes" id="UP000199659">
    <property type="component" value="Unassembled WGS sequence"/>
</dbReference>
<protein>
    <submittedName>
        <fullName evidence="6">DNA-binding transcriptional regulator, MerR family</fullName>
    </submittedName>
</protein>
<gene>
    <name evidence="6" type="ORF">SAMN05661086_00802</name>
</gene>
<keyword evidence="1" id="KW-0678">Repressor</keyword>
<dbReference type="PANTHER" id="PTHR30204">
    <property type="entry name" value="REDOX-CYCLING DRUG-SENSING TRANSCRIPTIONAL ACTIVATOR SOXR"/>
    <property type="match status" value="1"/>
</dbReference>
<dbReference type="GO" id="GO:0003700">
    <property type="term" value="F:DNA-binding transcription factor activity"/>
    <property type="evidence" value="ECO:0007669"/>
    <property type="project" value="InterPro"/>
</dbReference>
<dbReference type="PANTHER" id="PTHR30204:SF69">
    <property type="entry name" value="MERR-FAMILY TRANSCRIPTIONAL REGULATOR"/>
    <property type="match status" value="1"/>
</dbReference>
<evidence type="ECO:0000256" key="3">
    <source>
        <dbReference type="ARBA" id="ARBA00023125"/>
    </source>
</evidence>